<dbReference type="EMBL" id="KQ964451">
    <property type="protein sequence ID" value="KXN72544.1"/>
    <property type="molecule type" value="Genomic_DNA"/>
</dbReference>
<dbReference type="Gene3D" id="1.10.472.10">
    <property type="entry name" value="Cyclin-like"/>
    <property type="match status" value="1"/>
</dbReference>
<dbReference type="InterPro" id="IPR036915">
    <property type="entry name" value="Cyclin-like_sf"/>
</dbReference>
<accession>A0A137PC06</accession>
<organism evidence="1 2">
    <name type="scientific">Conidiobolus coronatus (strain ATCC 28846 / CBS 209.66 / NRRL 28638)</name>
    <name type="common">Delacroixia coronata</name>
    <dbReference type="NCBI Taxonomy" id="796925"/>
    <lineage>
        <taxon>Eukaryota</taxon>
        <taxon>Fungi</taxon>
        <taxon>Fungi incertae sedis</taxon>
        <taxon>Zoopagomycota</taxon>
        <taxon>Entomophthoromycotina</taxon>
        <taxon>Entomophthoromycetes</taxon>
        <taxon>Entomophthorales</taxon>
        <taxon>Ancylistaceae</taxon>
        <taxon>Conidiobolus</taxon>
    </lineage>
</organism>
<keyword evidence="2" id="KW-1185">Reference proteome</keyword>
<dbReference type="Proteomes" id="UP000070444">
    <property type="component" value="Unassembled WGS sequence"/>
</dbReference>
<proteinExistence type="predicted"/>
<dbReference type="AlphaFoldDB" id="A0A137PC06"/>
<reference evidence="1 2" key="1">
    <citation type="journal article" date="2015" name="Genome Biol. Evol.">
        <title>Phylogenomic analyses indicate that early fungi evolved digesting cell walls of algal ancestors of land plants.</title>
        <authorList>
            <person name="Chang Y."/>
            <person name="Wang S."/>
            <person name="Sekimoto S."/>
            <person name="Aerts A.L."/>
            <person name="Choi C."/>
            <person name="Clum A."/>
            <person name="LaButti K.M."/>
            <person name="Lindquist E.A."/>
            <person name="Yee Ngan C."/>
            <person name="Ohm R.A."/>
            <person name="Salamov A.A."/>
            <person name="Grigoriev I.V."/>
            <person name="Spatafora J.W."/>
            <person name="Berbee M.L."/>
        </authorList>
    </citation>
    <scope>NUCLEOTIDE SEQUENCE [LARGE SCALE GENOMIC DNA]</scope>
    <source>
        <strain evidence="1 2">NRRL 28638</strain>
    </source>
</reference>
<evidence type="ECO:0000313" key="1">
    <source>
        <dbReference type="EMBL" id="KXN72544.1"/>
    </source>
</evidence>
<evidence type="ECO:0008006" key="3">
    <source>
        <dbReference type="Google" id="ProtNLM"/>
    </source>
</evidence>
<name>A0A137PC06_CONC2</name>
<gene>
    <name evidence="1" type="ORF">CONCODRAFT_77730</name>
</gene>
<evidence type="ECO:0000313" key="2">
    <source>
        <dbReference type="Proteomes" id="UP000070444"/>
    </source>
</evidence>
<protein>
    <recommendedName>
        <fullName evidence="3">Cyclin-like protein</fullName>
    </recommendedName>
</protein>
<dbReference type="SUPFAM" id="SSF47954">
    <property type="entry name" value="Cyclin-like"/>
    <property type="match status" value="1"/>
</dbReference>
<sequence>MASHISFHSEPAPAVYFAAGHISANRPFLNAMKKSQISKFDKTYSFKKKQQERHKVNSLLSALNMGAALREQTLDLANRFKIQGFKRKVSLNAAQIGACCYLVAVTNSYLLNKSEISKLLGISEQELIKEYKRLKKVCPKNINQTQITFNKLEFIDKVICDFFDFIDRWPNKYSDPMFSEIRNLKKQKIQDDLKNLMEIIKPTCFMEGKDRFKLTKALLIIVLQNHLSLKPTTQQIRQLSTYLDCTYISLYKEYLRCRNVIILLILKFLPLCEDDFVDRNFYQYLEDLIEIKEKIIQSENEGSGNNDNFDSKLCIPSFRKAILES</sequence>